<accession>L9YSX6</accession>
<dbReference type="EMBL" id="AOIJ01000062">
    <property type="protein sequence ID" value="ELY77325.1"/>
    <property type="molecule type" value="Genomic_DNA"/>
</dbReference>
<gene>
    <name evidence="1" type="ORF">C486_16163</name>
</gene>
<dbReference type="InterPro" id="IPR029068">
    <property type="entry name" value="Glyas_Bleomycin-R_OHBP_Dase"/>
</dbReference>
<protein>
    <recommendedName>
        <fullName evidence="3">Glyoxalase/bleomycin resistance protein/dioxygenase</fullName>
    </recommendedName>
</protein>
<dbReference type="SUPFAM" id="SSF54593">
    <property type="entry name" value="Glyoxalase/Bleomycin resistance protein/Dihydroxybiphenyl dioxygenase"/>
    <property type="match status" value="1"/>
</dbReference>
<sequence>MLTGLSWLVHKAKSLEPAWAFYEEMLELPVSERGDNEFVAAAGETDLVLLRTSGLTAVTGRKISRPARSRTARLTRTRR</sequence>
<reference evidence="1 2" key="1">
    <citation type="journal article" date="2014" name="PLoS Genet.">
        <title>Phylogenetically driven sequencing of extremely halophilic archaea reveals strategies for static and dynamic osmo-response.</title>
        <authorList>
            <person name="Becker E.A."/>
            <person name="Seitzer P.M."/>
            <person name="Tritt A."/>
            <person name="Larsen D."/>
            <person name="Krusor M."/>
            <person name="Yao A.I."/>
            <person name="Wu D."/>
            <person name="Madern D."/>
            <person name="Eisen J.A."/>
            <person name="Darling A.E."/>
            <person name="Facciotti M.T."/>
        </authorList>
    </citation>
    <scope>NUCLEOTIDE SEQUENCE [LARGE SCALE GENOMIC DNA]</scope>
    <source>
        <strain evidence="1 2">JCM 14663</strain>
    </source>
</reference>
<comment type="caution">
    <text evidence="1">The sequence shown here is derived from an EMBL/GenBank/DDBJ whole genome shotgun (WGS) entry which is preliminary data.</text>
</comment>
<evidence type="ECO:0008006" key="3">
    <source>
        <dbReference type="Google" id="ProtNLM"/>
    </source>
</evidence>
<organism evidence="1 2">
    <name type="scientific">Natrinema gari JCM 14663</name>
    <dbReference type="NCBI Taxonomy" id="1230459"/>
    <lineage>
        <taxon>Archaea</taxon>
        <taxon>Methanobacteriati</taxon>
        <taxon>Methanobacteriota</taxon>
        <taxon>Stenosarchaea group</taxon>
        <taxon>Halobacteria</taxon>
        <taxon>Halobacteriales</taxon>
        <taxon>Natrialbaceae</taxon>
        <taxon>Natrinema</taxon>
    </lineage>
</organism>
<evidence type="ECO:0000313" key="2">
    <source>
        <dbReference type="Proteomes" id="UP000011592"/>
    </source>
</evidence>
<keyword evidence="2" id="KW-1185">Reference proteome</keyword>
<proteinExistence type="predicted"/>
<dbReference type="AlphaFoldDB" id="L9YSX6"/>
<dbReference type="Proteomes" id="UP000011592">
    <property type="component" value="Unassembled WGS sequence"/>
</dbReference>
<dbReference type="Gene3D" id="3.10.180.10">
    <property type="entry name" value="2,3-Dihydroxybiphenyl 1,2-Dioxygenase, domain 1"/>
    <property type="match status" value="1"/>
</dbReference>
<evidence type="ECO:0000313" key="1">
    <source>
        <dbReference type="EMBL" id="ELY77325.1"/>
    </source>
</evidence>
<name>L9YSX6_9EURY</name>